<gene>
    <name evidence="1" type="ORF">O1611_g6419</name>
</gene>
<protein>
    <submittedName>
        <fullName evidence="1">Uncharacterized protein</fullName>
    </submittedName>
</protein>
<evidence type="ECO:0000313" key="2">
    <source>
        <dbReference type="Proteomes" id="UP001153332"/>
    </source>
</evidence>
<evidence type="ECO:0000313" key="1">
    <source>
        <dbReference type="EMBL" id="KAJ8127219.1"/>
    </source>
</evidence>
<proteinExistence type="predicted"/>
<accession>A0ACC2JIA8</accession>
<dbReference type="Proteomes" id="UP001153332">
    <property type="component" value="Unassembled WGS sequence"/>
</dbReference>
<comment type="caution">
    <text evidence="1">The sequence shown here is derived from an EMBL/GenBank/DDBJ whole genome shotgun (WGS) entry which is preliminary data.</text>
</comment>
<organism evidence="1 2">
    <name type="scientific">Lasiodiplodia mahajangana</name>
    <dbReference type="NCBI Taxonomy" id="1108764"/>
    <lineage>
        <taxon>Eukaryota</taxon>
        <taxon>Fungi</taxon>
        <taxon>Dikarya</taxon>
        <taxon>Ascomycota</taxon>
        <taxon>Pezizomycotina</taxon>
        <taxon>Dothideomycetes</taxon>
        <taxon>Dothideomycetes incertae sedis</taxon>
        <taxon>Botryosphaeriales</taxon>
        <taxon>Botryosphaeriaceae</taxon>
        <taxon>Lasiodiplodia</taxon>
    </lineage>
</organism>
<sequence>MSLVYPIVLSFLFQWVSFCGVIQVNIGQGYDTVQGFLASDMLQTWRLNSKGQNDIHQRQAFDPETARPVVQQACNSCRVKKLRCSGERSGCRRCKTLSQDCVYAQNHTRGSARVRKKSTSKADGETRRSSISAPPAPAPLPSIVTTEIKAETPSQTFVPVCNAPNSESHAGPVSGPGTMISLEANMMLHEHPEYSQMMPMTHFSDLDTYQNSDGCLFSQPDFMQDSDLSFAKVPWEGWEGLPLPLLSRGGEELGMHCCDESPLTPTTSNLIPEPIITDMQTTPLSMNPQTVLSQHGSDDYHWIHSQTPEPCQCLQRVVFLLEEVDSEAVGSNAKELGSWLSRHKEALRCGEALLMCPRCQAKPEHMTILAFLTDRLIAMCDEMVSAYLLALAGNINNHNHNHNLSGAKDGAWLVWVGNFEIDSLQEWSALVSTMLAMQLRGLNSLMAKFKDLLRCVGGEGVRKKADSTQFRILALLEKLGPPQRDQNGFVLSPCGGSGPNADY</sequence>
<keyword evidence="2" id="KW-1185">Reference proteome</keyword>
<dbReference type="EMBL" id="JAPUUL010001511">
    <property type="protein sequence ID" value="KAJ8127219.1"/>
    <property type="molecule type" value="Genomic_DNA"/>
</dbReference>
<name>A0ACC2JIA8_9PEZI</name>
<reference evidence="1" key="1">
    <citation type="submission" date="2022-12" db="EMBL/GenBank/DDBJ databases">
        <title>Genome Sequence of Lasiodiplodia mahajangana.</title>
        <authorList>
            <person name="Buettner E."/>
        </authorList>
    </citation>
    <scope>NUCLEOTIDE SEQUENCE</scope>
    <source>
        <strain evidence="1">VT137</strain>
    </source>
</reference>